<feature type="region of interest" description="Disordered" evidence="1">
    <location>
        <begin position="290"/>
        <end position="312"/>
    </location>
</feature>
<dbReference type="AlphaFoldDB" id="A0A1T3CW99"/>
<evidence type="ECO:0000313" key="3">
    <source>
        <dbReference type="Proteomes" id="UP000191004"/>
    </source>
</evidence>
<comment type="caution">
    <text evidence="2">The sequence shown here is derived from an EMBL/GenBank/DDBJ whole genome shotgun (WGS) entry which is preliminary data.</text>
</comment>
<dbReference type="OrthoDB" id="5322605at2759"/>
<name>A0A1T3CW99_9HYPO</name>
<accession>A0A1T3CW99</accession>
<dbReference type="EMBL" id="LVVK01000005">
    <property type="protein sequence ID" value="OPB45370.1"/>
    <property type="molecule type" value="Genomic_DNA"/>
</dbReference>
<dbReference type="Proteomes" id="UP000191004">
    <property type="component" value="Unassembled WGS sequence"/>
</dbReference>
<keyword evidence="3" id="KW-1185">Reference proteome</keyword>
<proteinExistence type="predicted"/>
<gene>
    <name evidence="2" type="ORF">A0O28_0075800</name>
</gene>
<reference evidence="2 3" key="1">
    <citation type="submission" date="2016-04" db="EMBL/GenBank/DDBJ databases">
        <title>Multiple horizontal gene transfer events from other fungi enriched the ability of the initially mycotrophic fungus Trichoderma (Ascomycota) to feed on dead plant biomass.</title>
        <authorList>
            <person name="Atanasova L."/>
            <person name="Chenthamara K."/>
            <person name="Zhang J."/>
            <person name="Grujic M."/>
            <person name="Henrissat B."/>
            <person name="Kuo A."/>
            <person name="Aertz A."/>
            <person name="Salamov A."/>
            <person name="Lipzen A."/>
            <person name="Labutti K."/>
            <person name="Barry K."/>
            <person name="Miao Y."/>
            <person name="Rahimi M.J."/>
            <person name="Shen Q."/>
            <person name="Grigoriev I.V."/>
            <person name="Kubicek C.P."/>
            <person name="Druzhinina I.S."/>
        </authorList>
    </citation>
    <scope>NUCLEOTIDE SEQUENCE [LARGE SCALE GENOMIC DNA]</scope>
    <source>
        <strain evidence="2 3">NJAU 4742</strain>
    </source>
</reference>
<sequence>MGGGFLSRALQEASSLLHNVCGTPPQGLGSNFNYFLADGGNAITGLNVEITFAEPLISASNGFGFQLNGYAQELAGAPSTTPNWQQYVVFSQPGDRTLYGIIDNWSGTVPANTYQQVINSESTITTLPKANQIPAGAVINIIPTFSSTNVITGITYVYTPPGGQAVSTSVTLTSLPVYGTNRRITSAYESPISALTLNIVGDYNAADGRFTSGSGTIVYTANQPLTVLTTEPSYTAFQDGTGETANTVYGKLPASNSKTITQTWGIDSSGSPRLGPATHGIPLPIPPSAWKAKQEKRRNAAGVENRSIEEVE</sequence>
<organism evidence="2 3">
    <name type="scientific">Trichoderma guizhouense</name>
    <dbReference type="NCBI Taxonomy" id="1491466"/>
    <lineage>
        <taxon>Eukaryota</taxon>
        <taxon>Fungi</taxon>
        <taxon>Dikarya</taxon>
        <taxon>Ascomycota</taxon>
        <taxon>Pezizomycotina</taxon>
        <taxon>Sordariomycetes</taxon>
        <taxon>Hypocreomycetidae</taxon>
        <taxon>Hypocreales</taxon>
        <taxon>Hypocreaceae</taxon>
        <taxon>Trichoderma</taxon>
    </lineage>
</organism>
<protein>
    <submittedName>
        <fullName evidence="2">Uncharacterized protein</fullName>
    </submittedName>
</protein>
<evidence type="ECO:0000313" key="2">
    <source>
        <dbReference type="EMBL" id="OPB45370.1"/>
    </source>
</evidence>
<evidence type="ECO:0000256" key="1">
    <source>
        <dbReference type="SAM" id="MobiDB-lite"/>
    </source>
</evidence>